<dbReference type="PROSITE" id="PS50002">
    <property type="entry name" value="SH3"/>
    <property type="match status" value="1"/>
</dbReference>
<evidence type="ECO:0000259" key="3">
    <source>
        <dbReference type="PROSITE" id="PS51781"/>
    </source>
</evidence>
<evidence type="ECO:0000313" key="5">
    <source>
        <dbReference type="Proteomes" id="UP001500394"/>
    </source>
</evidence>
<dbReference type="SUPFAM" id="SSF50044">
    <property type="entry name" value="SH3-domain"/>
    <property type="match status" value="1"/>
</dbReference>
<dbReference type="PROSITE" id="PS51781">
    <property type="entry name" value="SH3B"/>
    <property type="match status" value="1"/>
</dbReference>
<feature type="domain" description="SH3" evidence="2">
    <location>
        <begin position="72"/>
        <end position="140"/>
    </location>
</feature>
<proteinExistence type="predicted"/>
<accession>A0ABP8R4L6</accession>
<keyword evidence="5" id="KW-1185">Reference proteome</keyword>
<organism evidence="4 5">
    <name type="scientific">Sphingobacterium thermophilum</name>
    <dbReference type="NCBI Taxonomy" id="768534"/>
    <lineage>
        <taxon>Bacteria</taxon>
        <taxon>Pseudomonadati</taxon>
        <taxon>Bacteroidota</taxon>
        <taxon>Sphingobacteriia</taxon>
        <taxon>Sphingobacteriales</taxon>
        <taxon>Sphingobacteriaceae</taxon>
        <taxon>Sphingobacterium</taxon>
    </lineage>
</organism>
<dbReference type="InterPro" id="IPR003646">
    <property type="entry name" value="SH3-like_bac-type"/>
</dbReference>
<gene>
    <name evidence="4" type="ORF">GCM10023173_19480</name>
</gene>
<dbReference type="Pfam" id="PF08239">
    <property type="entry name" value="SH3_3"/>
    <property type="match status" value="1"/>
</dbReference>
<protein>
    <recommendedName>
        <fullName evidence="6">SH3 domain-containing protein</fullName>
    </recommendedName>
</protein>
<dbReference type="InterPro" id="IPR036028">
    <property type="entry name" value="SH3-like_dom_sf"/>
</dbReference>
<feature type="domain" description="SH3b" evidence="3">
    <location>
        <begin position="75"/>
        <end position="140"/>
    </location>
</feature>
<sequence>MGVMSKYQMLIDEAKKSGIAELQIAEQNGILYIRGIAPTADVKNKLWDIYNQIDPNFFSGEVVLDIVVSPDVVGTKVRVVTESTALNIRKGPGIEQPIIGQAAKGEVITLLNRANSLWWLIRTVNGIEGYCYAEYLEPIK</sequence>
<evidence type="ECO:0008006" key="6">
    <source>
        <dbReference type="Google" id="ProtNLM"/>
    </source>
</evidence>
<reference evidence="5" key="1">
    <citation type="journal article" date="2019" name="Int. J. Syst. Evol. Microbiol.">
        <title>The Global Catalogue of Microorganisms (GCM) 10K type strain sequencing project: providing services to taxonomists for standard genome sequencing and annotation.</title>
        <authorList>
            <consortium name="The Broad Institute Genomics Platform"/>
            <consortium name="The Broad Institute Genome Sequencing Center for Infectious Disease"/>
            <person name="Wu L."/>
            <person name="Ma J."/>
        </authorList>
    </citation>
    <scope>NUCLEOTIDE SEQUENCE [LARGE SCALE GENOMIC DNA]</scope>
    <source>
        <strain evidence="5">JCM 17858</strain>
    </source>
</reference>
<name>A0ABP8R4L6_9SPHI</name>
<evidence type="ECO:0000313" key="4">
    <source>
        <dbReference type="EMBL" id="GAA4518117.1"/>
    </source>
</evidence>
<dbReference type="Gene3D" id="2.30.30.40">
    <property type="entry name" value="SH3 Domains"/>
    <property type="match status" value="1"/>
</dbReference>
<dbReference type="Proteomes" id="UP001500394">
    <property type="component" value="Unassembled WGS sequence"/>
</dbReference>
<evidence type="ECO:0000256" key="1">
    <source>
        <dbReference type="ARBA" id="ARBA00022443"/>
    </source>
</evidence>
<dbReference type="InterPro" id="IPR001452">
    <property type="entry name" value="SH3_domain"/>
</dbReference>
<keyword evidence="1" id="KW-0728">SH3 domain</keyword>
<comment type="caution">
    <text evidence="4">The sequence shown here is derived from an EMBL/GenBank/DDBJ whole genome shotgun (WGS) entry which is preliminary data.</text>
</comment>
<evidence type="ECO:0000259" key="2">
    <source>
        <dbReference type="PROSITE" id="PS50002"/>
    </source>
</evidence>
<dbReference type="EMBL" id="BAABGR010000029">
    <property type="protein sequence ID" value="GAA4518117.1"/>
    <property type="molecule type" value="Genomic_DNA"/>
</dbReference>